<dbReference type="CDD" id="cd01310">
    <property type="entry name" value="TatD_DNAse"/>
    <property type="match status" value="1"/>
</dbReference>
<dbReference type="FunFam" id="3.20.20.140:FF:000005">
    <property type="entry name" value="TatD family hydrolase"/>
    <property type="match status" value="1"/>
</dbReference>
<dbReference type="InterPro" id="IPR015991">
    <property type="entry name" value="TatD/YcfH-like"/>
</dbReference>
<dbReference type="PROSITE" id="PS01091">
    <property type="entry name" value="TATD_3"/>
    <property type="match status" value="1"/>
</dbReference>
<dbReference type="InterPro" id="IPR001130">
    <property type="entry name" value="TatD-like"/>
</dbReference>
<dbReference type="Pfam" id="PF01026">
    <property type="entry name" value="TatD_DNase"/>
    <property type="match status" value="1"/>
</dbReference>
<dbReference type="InterPro" id="IPR018228">
    <property type="entry name" value="DNase_TatD-rel_CS"/>
</dbReference>
<dbReference type="InterPro" id="IPR032466">
    <property type="entry name" value="Metal_Hydrolase"/>
</dbReference>
<dbReference type="GO" id="GO:0016788">
    <property type="term" value="F:hydrolase activity, acting on ester bonds"/>
    <property type="evidence" value="ECO:0007669"/>
    <property type="project" value="InterPro"/>
</dbReference>
<name>A0A9X4H0V9_9FIRM</name>
<dbReference type="PANTHER" id="PTHR46124">
    <property type="entry name" value="D-AMINOACYL-TRNA DEACYLASE"/>
    <property type="match status" value="1"/>
</dbReference>
<dbReference type="EMBL" id="JAKOAV010000002">
    <property type="protein sequence ID" value="MDF9407096.1"/>
    <property type="molecule type" value="Genomic_DNA"/>
</dbReference>
<protein>
    <submittedName>
        <fullName evidence="4">TatD family hydrolase</fullName>
    </submittedName>
</protein>
<feature type="binding site" evidence="3">
    <location>
        <position position="8"/>
    </location>
    <ligand>
        <name>a divalent metal cation</name>
        <dbReference type="ChEBI" id="CHEBI:60240"/>
        <label>1</label>
    </ligand>
</feature>
<proteinExistence type="predicted"/>
<evidence type="ECO:0000313" key="5">
    <source>
        <dbReference type="Proteomes" id="UP001154312"/>
    </source>
</evidence>
<accession>A0A9X4H0V9</accession>
<evidence type="ECO:0000313" key="4">
    <source>
        <dbReference type="EMBL" id="MDF9407096.1"/>
    </source>
</evidence>
<dbReference type="PANTHER" id="PTHR46124:SF2">
    <property type="entry name" value="D-AMINOACYL-TRNA DEACYLASE"/>
    <property type="match status" value="1"/>
</dbReference>
<dbReference type="GO" id="GO:0046872">
    <property type="term" value="F:metal ion binding"/>
    <property type="evidence" value="ECO:0007669"/>
    <property type="project" value="UniProtKB-KW"/>
</dbReference>
<dbReference type="PROSITE" id="PS01137">
    <property type="entry name" value="TATD_1"/>
    <property type="match status" value="1"/>
</dbReference>
<keyword evidence="5" id="KW-1185">Reference proteome</keyword>
<organism evidence="4 5">
    <name type="scientific">Pelotomaculum isophthalicicum JI</name>
    <dbReference type="NCBI Taxonomy" id="947010"/>
    <lineage>
        <taxon>Bacteria</taxon>
        <taxon>Bacillati</taxon>
        <taxon>Bacillota</taxon>
        <taxon>Clostridia</taxon>
        <taxon>Eubacteriales</taxon>
        <taxon>Desulfotomaculaceae</taxon>
        <taxon>Pelotomaculum</taxon>
    </lineage>
</organism>
<comment type="caution">
    <text evidence="4">The sequence shown here is derived from an EMBL/GenBank/DDBJ whole genome shotgun (WGS) entry which is preliminary data.</text>
</comment>
<evidence type="ECO:0000256" key="3">
    <source>
        <dbReference type="PIRSR" id="PIRSR005902-1"/>
    </source>
</evidence>
<dbReference type="Proteomes" id="UP001154312">
    <property type="component" value="Unassembled WGS sequence"/>
</dbReference>
<dbReference type="AlphaFoldDB" id="A0A9X4H0V9"/>
<gene>
    <name evidence="4" type="ORF">L7E55_01775</name>
</gene>
<dbReference type="Gene3D" id="3.20.20.140">
    <property type="entry name" value="Metal-dependent hydrolases"/>
    <property type="match status" value="1"/>
</dbReference>
<dbReference type="NCBIfam" id="TIGR00010">
    <property type="entry name" value="YchF/TatD family DNA exonuclease"/>
    <property type="match status" value="1"/>
</dbReference>
<dbReference type="SUPFAM" id="SSF51556">
    <property type="entry name" value="Metallo-dependent hydrolases"/>
    <property type="match status" value="1"/>
</dbReference>
<evidence type="ECO:0000256" key="2">
    <source>
        <dbReference type="ARBA" id="ARBA00022801"/>
    </source>
</evidence>
<reference evidence="4" key="1">
    <citation type="submission" date="2022-02" db="EMBL/GenBank/DDBJ databases">
        <authorList>
            <person name="Leng L."/>
        </authorList>
    </citation>
    <scope>NUCLEOTIDE SEQUENCE</scope>
    <source>
        <strain evidence="4">JI</strain>
    </source>
</reference>
<feature type="binding site" evidence="3">
    <location>
        <position position="92"/>
    </location>
    <ligand>
        <name>a divalent metal cation</name>
        <dbReference type="ChEBI" id="CHEBI:60240"/>
        <label>1</label>
    </ligand>
</feature>
<dbReference type="GO" id="GO:0005829">
    <property type="term" value="C:cytosol"/>
    <property type="evidence" value="ECO:0007669"/>
    <property type="project" value="TreeGrafter"/>
</dbReference>
<keyword evidence="1 3" id="KW-0479">Metal-binding</keyword>
<evidence type="ECO:0000256" key="1">
    <source>
        <dbReference type="ARBA" id="ARBA00022723"/>
    </source>
</evidence>
<feature type="binding site" evidence="3">
    <location>
        <position position="6"/>
    </location>
    <ligand>
        <name>a divalent metal cation</name>
        <dbReference type="ChEBI" id="CHEBI:60240"/>
        <label>1</label>
    </ligand>
</feature>
<sequence length="265" mass="29380">MLFDTHAHLDFEDFDADRDEMIERARDAGVVNIINVGFELDSSRKALQMSEKYDLVYAAVGVHPHVAGETTSDYLEQLEKLAIHPKVVALGEMGLDYFRNLSPVPEQKKVFRGQLSLAKRLDLPVIIHDREAHGDTMDILRNDGPFPAGGVIHCYSGSWEMAKECIAMGFYISIAGPVTFPKSARLKDVAARVPLDRLVVETDAPYLTPVPNRGKRNEPANVRHTLTEIAALRKVAADELAKICTDNGRKLFRLETAGIKENAAS</sequence>
<dbReference type="PIRSF" id="PIRSF005902">
    <property type="entry name" value="DNase_TatD"/>
    <property type="match status" value="1"/>
</dbReference>
<feature type="binding site" evidence="3">
    <location>
        <position position="153"/>
    </location>
    <ligand>
        <name>a divalent metal cation</name>
        <dbReference type="ChEBI" id="CHEBI:60240"/>
        <label>2</label>
    </ligand>
</feature>
<keyword evidence="2 4" id="KW-0378">Hydrolase</keyword>
<feature type="binding site" evidence="3">
    <location>
        <position position="128"/>
    </location>
    <ligand>
        <name>a divalent metal cation</name>
        <dbReference type="ChEBI" id="CHEBI:60240"/>
        <label>2</label>
    </ligand>
</feature>
<feature type="binding site" evidence="3">
    <location>
        <position position="203"/>
    </location>
    <ligand>
        <name>a divalent metal cation</name>
        <dbReference type="ChEBI" id="CHEBI:60240"/>
        <label>1</label>
    </ligand>
</feature>
<dbReference type="GO" id="GO:0004536">
    <property type="term" value="F:DNA nuclease activity"/>
    <property type="evidence" value="ECO:0007669"/>
    <property type="project" value="InterPro"/>
</dbReference>